<dbReference type="Pfam" id="PF13561">
    <property type="entry name" value="adh_short_C2"/>
    <property type="match status" value="1"/>
</dbReference>
<dbReference type="EMBL" id="CP001010">
    <property type="protein sequence ID" value="ACB43626.1"/>
    <property type="molecule type" value="Genomic_DNA"/>
</dbReference>
<dbReference type="STRING" id="452638.Pnec_0334"/>
<dbReference type="InterPro" id="IPR036291">
    <property type="entry name" value="NAD(P)-bd_dom_sf"/>
</dbReference>
<dbReference type="InterPro" id="IPR002347">
    <property type="entry name" value="SDR_fam"/>
</dbReference>
<dbReference type="PANTHER" id="PTHR42879">
    <property type="entry name" value="3-OXOACYL-(ACYL-CARRIER-PROTEIN) REDUCTASE"/>
    <property type="match status" value="1"/>
</dbReference>
<protein>
    <submittedName>
        <fullName evidence="2">Short-chain dehydrogenase/reductase SDR</fullName>
    </submittedName>
</protein>
<sequence>MNLSVNEVYKLNEVKPGVLVLSVALIFGASGSIGKAIYQYFHERGSRVIGVGRSNDSNLKAYLMEWIAWTGSESQLNQELGIRLVDKKLDCVVWAQGMNFNDKISSFDSTKHLQMYEANVVFILKSLHAIMGGNFLAQNARLCIISSIWQNIARQEKLSYCVTKSALQGLVQSLTVDLGREGILVNAVLPGALDTPMTRSNLNSAQLENLESATPLKSLANLGDVAGLVHYLCSQDNTGITGQFIAADRGFSNARIL</sequence>
<dbReference type="InterPro" id="IPR050259">
    <property type="entry name" value="SDR"/>
</dbReference>
<dbReference type="HOGENOM" id="CLU_010194_1_2_4"/>
<proteinExistence type="inferred from homology"/>
<dbReference type="CDD" id="cd05233">
    <property type="entry name" value="SDR_c"/>
    <property type="match status" value="1"/>
</dbReference>
<name>B1XTE9_POLNS</name>
<dbReference type="AlphaFoldDB" id="B1XTE9"/>
<dbReference type="eggNOG" id="COG1028">
    <property type="taxonomic scope" value="Bacteria"/>
</dbReference>
<organism evidence="2">
    <name type="scientific">Polynucleobacter necessarius subsp. necessarius (strain STIR1)</name>
    <dbReference type="NCBI Taxonomy" id="452638"/>
    <lineage>
        <taxon>Bacteria</taxon>
        <taxon>Pseudomonadati</taxon>
        <taxon>Pseudomonadota</taxon>
        <taxon>Betaproteobacteria</taxon>
        <taxon>Burkholderiales</taxon>
        <taxon>Burkholderiaceae</taxon>
        <taxon>Polynucleobacter</taxon>
    </lineage>
</organism>
<dbReference type="PRINTS" id="PR00081">
    <property type="entry name" value="GDHRDH"/>
</dbReference>
<evidence type="ECO:0000256" key="1">
    <source>
        <dbReference type="ARBA" id="ARBA00006484"/>
    </source>
</evidence>
<gene>
    <name evidence="2" type="ordered locus">Pnec_0334</name>
</gene>
<dbReference type="Gene3D" id="3.40.50.720">
    <property type="entry name" value="NAD(P)-binding Rossmann-like Domain"/>
    <property type="match status" value="1"/>
</dbReference>
<dbReference type="KEGG" id="pne:Pnec_0334"/>
<comment type="similarity">
    <text evidence="1">Belongs to the short-chain dehydrogenases/reductases (SDR) family.</text>
</comment>
<dbReference type="PANTHER" id="PTHR42879:SF2">
    <property type="entry name" value="3-OXOACYL-[ACYL-CARRIER-PROTEIN] REDUCTASE FABG"/>
    <property type="match status" value="1"/>
</dbReference>
<dbReference type="SUPFAM" id="SSF51735">
    <property type="entry name" value="NAD(P)-binding Rossmann-fold domains"/>
    <property type="match status" value="1"/>
</dbReference>
<accession>B1XTE9</accession>
<evidence type="ECO:0000313" key="2">
    <source>
        <dbReference type="EMBL" id="ACB43626.1"/>
    </source>
</evidence>
<reference evidence="2" key="1">
    <citation type="submission" date="2008-03" db="EMBL/GenBank/DDBJ databases">
        <title>Complete sequence of Polynucleobacter necessarius STIR1.</title>
        <authorList>
            <consortium name="US DOE Joint Genome Institute"/>
            <person name="Copeland A."/>
            <person name="Lucas S."/>
            <person name="Lapidus A."/>
            <person name="Barry K."/>
            <person name="Detter J.C."/>
            <person name="Glavina del Rio T."/>
            <person name="Hammon N."/>
            <person name="Israni S."/>
            <person name="Dalin E."/>
            <person name="Tice H."/>
            <person name="Pitluck S."/>
            <person name="Chain P."/>
            <person name="Malfatti S."/>
            <person name="Shin M."/>
            <person name="Vergez L."/>
            <person name="Schmutz J."/>
            <person name="Larimer F."/>
            <person name="Land M."/>
            <person name="Hauser L."/>
            <person name="Kyrpides N."/>
            <person name="Kim E."/>
            <person name="Hahn M."/>
            <person name="Richardson P."/>
        </authorList>
    </citation>
    <scope>NUCLEOTIDE SEQUENCE [LARGE SCALE GENOMIC DNA]</scope>
    <source>
        <strain evidence="2">STIR1</strain>
    </source>
</reference>